<dbReference type="OrthoDB" id="4281666at2"/>
<dbReference type="Pfam" id="PF03771">
    <property type="entry name" value="SPDY"/>
    <property type="match status" value="2"/>
</dbReference>
<gene>
    <name evidence="3" type="ORF">FCI23_45880</name>
</gene>
<accession>A0A4U0RV69</accession>
<dbReference type="AlphaFoldDB" id="A0A4U0RV69"/>
<evidence type="ECO:0000313" key="4">
    <source>
        <dbReference type="Proteomes" id="UP000305778"/>
    </source>
</evidence>
<reference evidence="3 4" key="1">
    <citation type="submission" date="2019-04" db="EMBL/GenBank/DDBJ databases">
        <title>Streptomyces oryziradicis sp. nov., a novel actinomycete isolated from rhizosphere soil of rice (Oryza sativa L.).</title>
        <authorList>
            <person name="Li C."/>
        </authorList>
    </citation>
    <scope>NUCLEOTIDE SEQUENCE [LARGE SCALE GENOMIC DNA]</scope>
    <source>
        <strain evidence="3 4">NEAU-C40</strain>
    </source>
</reference>
<protein>
    <submittedName>
        <fullName evidence="3">DUF317 domain-containing protein</fullName>
    </submittedName>
</protein>
<keyword evidence="4" id="KW-1185">Reference proteome</keyword>
<name>A0A4U0RV69_9ACTN</name>
<feature type="domain" description="DUF317" evidence="2">
    <location>
        <begin position="79"/>
        <end position="137"/>
    </location>
</feature>
<sequence length="182" mass="19524">MWKTAVYDDPFEPPRWTAVFDYGVPEGLLGAFHQALDADYTAGDGYLSSDQPLAAAYLPLLNAGWTHAIGDRQQAFTAPGKLARLTHTHGLLRDDSFGWRLLAGPADSGGHWTAAFTARRPPQLIAAFTRALASPEPLARTADQLPLDNRPHLTITPTPAPTARTTNAPPTLRVPDPALPGG</sequence>
<comment type="caution">
    <text evidence="3">The sequence shown here is derived from an EMBL/GenBank/DDBJ whole genome shotgun (WGS) entry which is preliminary data.</text>
</comment>
<organism evidence="3 4">
    <name type="scientific">Actinacidiphila oryziradicis</name>
    <dbReference type="NCBI Taxonomy" id="2571141"/>
    <lineage>
        <taxon>Bacteria</taxon>
        <taxon>Bacillati</taxon>
        <taxon>Actinomycetota</taxon>
        <taxon>Actinomycetes</taxon>
        <taxon>Kitasatosporales</taxon>
        <taxon>Streptomycetaceae</taxon>
        <taxon>Actinacidiphila</taxon>
    </lineage>
</organism>
<evidence type="ECO:0000256" key="1">
    <source>
        <dbReference type="SAM" id="MobiDB-lite"/>
    </source>
</evidence>
<feature type="region of interest" description="Disordered" evidence="1">
    <location>
        <begin position="148"/>
        <end position="182"/>
    </location>
</feature>
<feature type="compositionally biased region" description="Low complexity" evidence="1">
    <location>
        <begin position="154"/>
        <end position="171"/>
    </location>
</feature>
<proteinExistence type="predicted"/>
<feature type="domain" description="DUF317" evidence="2">
    <location>
        <begin position="1"/>
        <end position="39"/>
    </location>
</feature>
<dbReference type="InterPro" id="IPR005523">
    <property type="entry name" value="DUF317_SPDY"/>
</dbReference>
<evidence type="ECO:0000313" key="3">
    <source>
        <dbReference type="EMBL" id="TJZ99407.1"/>
    </source>
</evidence>
<dbReference type="Proteomes" id="UP000305778">
    <property type="component" value="Unassembled WGS sequence"/>
</dbReference>
<dbReference type="EMBL" id="SUMC01000108">
    <property type="protein sequence ID" value="TJZ99407.1"/>
    <property type="molecule type" value="Genomic_DNA"/>
</dbReference>
<evidence type="ECO:0000259" key="2">
    <source>
        <dbReference type="Pfam" id="PF03771"/>
    </source>
</evidence>